<evidence type="ECO:0000313" key="2">
    <source>
        <dbReference type="Proteomes" id="UP001438490"/>
    </source>
</evidence>
<protein>
    <submittedName>
        <fullName evidence="1">Uncharacterized protein</fullName>
    </submittedName>
</protein>
<dbReference type="EMBL" id="PP496413">
    <property type="protein sequence ID" value="WYV99117.1"/>
    <property type="molecule type" value="Genomic_DNA"/>
</dbReference>
<evidence type="ECO:0000313" key="1">
    <source>
        <dbReference type="EMBL" id="WYV99117.1"/>
    </source>
</evidence>
<accession>A0AAX4MX03</accession>
<name>A0AAX4MX03_9CAUD</name>
<keyword evidence="2" id="KW-1185">Reference proteome</keyword>
<proteinExistence type="predicted"/>
<sequence length="33" mass="4098">MTRIEALEFALQHVRNYNDRMYLQFLIAVEKRK</sequence>
<dbReference type="Proteomes" id="UP001438490">
    <property type="component" value="Segment"/>
</dbReference>
<reference evidence="1 2" key="1">
    <citation type="submission" date="2024-03" db="EMBL/GenBank/DDBJ databases">
        <title>Isolation and characterization of a phage collection against Pseudomonas putida.</title>
        <authorList>
            <person name="Brauer A."/>
            <person name="Rosendahl S."/>
            <person name="Kangsep A."/>
            <person name="Rikberg R."/>
            <person name="Lewanczyk A.C."/>
            <person name="Horak R."/>
            <person name="Tamman H."/>
        </authorList>
    </citation>
    <scope>NUCLEOTIDE SEQUENCE [LARGE SCALE GENOMIC DNA]</scope>
</reference>
<gene>
    <name evidence="1" type="ORF">Amme3_00121</name>
</gene>
<organism evidence="1 2">
    <name type="scientific">Pseudomonas phage vB_PpuM-Amme-3</name>
    <dbReference type="NCBI Taxonomy" id="3132617"/>
    <lineage>
        <taxon>Viruses</taxon>
        <taxon>Duplodnaviria</taxon>
        <taxon>Heunggongvirae</taxon>
        <taxon>Uroviricota</taxon>
        <taxon>Caudoviricetes</taxon>
        <taxon>Vandenendeviridae</taxon>
        <taxon>Gorskivirinae</taxon>
        <taxon>Tartuvirus</taxon>
        <taxon>Tartuvirus amme3</taxon>
    </lineage>
</organism>